<dbReference type="SMART" id="SM00387">
    <property type="entry name" value="HATPase_c"/>
    <property type="match status" value="1"/>
</dbReference>
<organism evidence="9 10">
    <name type="scientific">Dawidia cretensis</name>
    <dbReference type="NCBI Taxonomy" id="2782350"/>
    <lineage>
        <taxon>Bacteria</taxon>
        <taxon>Pseudomonadati</taxon>
        <taxon>Bacteroidota</taxon>
        <taxon>Cytophagia</taxon>
        <taxon>Cytophagales</taxon>
        <taxon>Chryseotaleaceae</taxon>
        <taxon>Dawidia</taxon>
    </lineage>
</organism>
<dbReference type="InterPro" id="IPR013655">
    <property type="entry name" value="PAS_fold_3"/>
</dbReference>
<feature type="domain" description="PAS" evidence="7">
    <location>
        <begin position="129"/>
        <end position="199"/>
    </location>
</feature>
<dbReference type="InterPro" id="IPR000700">
    <property type="entry name" value="PAS-assoc_C"/>
</dbReference>
<dbReference type="InterPro" id="IPR036097">
    <property type="entry name" value="HisK_dim/P_sf"/>
</dbReference>
<dbReference type="InterPro" id="IPR052162">
    <property type="entry name" value="Sensor_kinase/Photoreceptor"/>
</dbReference>
<keyword evidence="4" id="KW-0808">Transferase</keyword>
<dbReference type="PROSITE" id="PS50109">
    <property type="entry name" value="HIS_KIN"/>
    <property type="match status" value="1"/>
</dbReference>
<dbReference type="GO" id="GO:0000155">
    <property type="term" value="F:phosphorelay sensor kinase activity"/>
    <property type="evidence" value="ECO:0007669"/>
    <property type="project" value="InterPro"/>
</dbReference>
<dbReference type="InterPro" id="IPR003661">
    <property type="entry name" value="HisK_dim/P_dom"/>
</dbReference>
<dbReference type="PROSITE" id="PS50112">
    <property type="entry name" value="PAS"/>
    <property type="match status" value="1"/>
</dbReference>
<dbReference type="InterPro" id="IPR000014">
    <property type="entry name" value="PAS"/>
</dbReference>
<dbReference type="FunFam" id="3.30.565.10:FF:000006">
    <property type="entry name" value="Sensor histidine kinase WalK"/>
    <property type="match status" value="1"/>
</dbReference>
<evidence type="ECO:0000259" key="8">
    <source>
        <dbReference type="PROSITE" id="PS50113"/>
    </source>
</evidence>
<keyword evidence="10" id="KW-1185">Reference proteome</keyword>
<evidence type="ECO:0000256" key="2">
    <source>
        <dbReference type="ARBA" id="ARBA00012438"/>
    </source>
</evidence>
<dbReference type="Pfam" id="PF08448">
    <property type="entry name" value="PAS_4"/>
    <property type="match status" value="1"/>
</dbReference>
<comment type="catalytic activity">
    <reaction evidence="1">
        <text>ATP + protein L-histidine = ADP + protein N-phospho-L-histidine.</text>
        <dbReference type="EC" id="2.7.13.3"/>
    </reaction>
</comment>
<dbReference type="InterPro" id="IPR036890">
    <property type="entry name" value="HATPase_C_sf"/>
</dbReference>
<sequence>MESIYKIFDQAPVVIGFVRGEEYVLEFANDALLKVWKVDATVFGKSLFAVFPELERQGFRHLLDNVRKTGNPFSAYEYPIQFERRDVVDIYYFDFIYQPFYEAGEITGVIAVGYDVTEKVVAKQSAQRGEKRWTELANSMPVIVWTADEQGRIDFCNELWYRTTGLTPEETHGFGWMSVLHPDDLDKCVDAWHHALARHTPYAMEARYRTKEGDYKWFLTRGLPVIEDGNLISWYGTSTDITDQKDTEQRLDALVTGRTLKLEKTLEELQYSNANLEQFAYAASHDLREPLRKSQFYLDRLKEGLRSQLNENQLQLFERLENSQRRMQNLIEDLLDYSQAAKGTSQKEQVDLNKVLQTVLEDLELEIETRSATVDIHPLPILLASKRQMHQLFQNLIGNALKYSKTAVAPSISVTSTVVTGGEFQAYCAAGDYEKVFHHIKVTDNGIGFDQKDADKIFMVFTRLHSSEQYRGSGIGLSIVRKVVESHDGYIWSESELGQGAVFHLLLPLMAKDQQT</sequence>
<name>A0AAP2DXK3_9BACT</name>
<dbReference type="Gene3D" id="3.30.565.10">
    <property type="entry name" value="Histidine kinase-like ATPase, C-terminal domain"/>
    <property type="match status" value="1"/>
</dbReference>
<dbReference type="CDD" id="cd00082">
    <property type="entry name" value="HisKA"/>
    <property type="match status" value="1"/>
</dbReference>
<evidence type="ECO:0000256" key="1">
    <source>
        <dbReference type="ARBA" id="ARBA00000085"/>
    </source>
</evidence>
<gene>
    <name evidence="9" type="ORF">KK062_06855</name>
</gene>
<evidence type="ECO:0000313" key="10">
    <source>
        <dbReference type="Proteomes" id="UP001319080"/>
    </source>
</evidence>
<dbReference type="Gene3D" id="1.10.287.130">
    <property type="match status" value="1"/>
</dbReference>
<reference evidence="9 10" key="1">
    <citation type="submission" date="2021-05" db="EMBL/GenBank/DDBJ databases">
        <title>A Polyphasic approach of four new species of the genus Ohtaekwangia: Ohtaekwangia histidinii sp. nov., Ohtaekwangia cretensis sp. nov., Ohtaekwangia indiensis sp. nov., Ohtaekwangia reichenbachii sp. nov. from diverse environment.</title>
        <authorList>
            <person name="Octaviana S."/>
        </authorList>
    </citation>
    <scope>NUCLEOTIDE SEQUENCE [LARGE SCALE GENOMIC DNA]</scope>
    <source>
        <strain evidence="9 10">PWU5</strain>
    </source>
</reference>
<dbReference type="RefSeq" id="WP_254083523.1">
    <property type="nucleotide sequence ID" value="NZ_JAHESE010000004.1"/>
</dbReference>
<dbReference type="InterPro" id="IPR035965">
    <property type="entry name" value="PAS-like_dom_sf"/>
</dbReference>
<keyword evidence="5" id="KW-0418">Kinase</keyword>
<dbReference type="InterPro" id="IPR005467">
    <property type="entry name" value="His_kinase_dom"/>
</dbReference>
<dbReference type="PANTHER" id="PTHR43304:SF1">
    <property type="entry name" value="PAC DOMAIN-CONTAINING PROTEIN"/>
    <property type="match status" value="1"/>
</dbReference>
<dbReference type="InterPro" id="IPR001610">
    <property type="entry name" value="PAC"/>
</dbReference>
<dbReference type="Pfam" id="PF08447">
    <property type="entry name" value="PAS_3"/>
    <property type="match status" value="1"/>
</dbReference>
<dbReference type="PRINTS" id="PR00344">
    <property type="entry name" value="BCTRLSENSOR"/>
</dbReference>
<feature type="domain" description="PAC" evidence="8">
    <location>
        <begin position="202"/>
        <end position="253"/>
    </location>
</feature>
<dbReference type="InterPro" id="IPR004358">
    <property type="entry name" value="Sig_transdc_His_kin-like_C"/>
</dbReference>
<dbReference type="NCBIfam" id="TIGR00229">
    <property type="entry name" value="sensory_box"/>
    <property type="match status" value="1"/>
</dbReference>
<dbReference type="InterPro" id="IPR013656">
    <property type="entry name" value="PAS_4"/>
</dbReference>
<feature type="domain" description="Histidine kinase" evidence="6">
    <location>
        <begin position="282"/>
        <end position="511"/>
    </location>
</feature>
<dbReference type="PROSITE" id="PS50113">
    <property type="entry name" value="PAC"/>
    <property type="match status" value="1"/>
</dbReference>
<dbReference type="SMART" id="SM00091">
    <property type="entry name" value="PAS"/>
    <property type="match status" value="2"/>
</dbReference>
<dbReference type="SMART" id="SM00086">
    <property type="entry name" value="PAC"/>
    <property type="match status" value="2"/>
</dbReference>
<dbReference type="Pfam" id="PF02518">
    <property type="entry name" value="HATPase_c"/>
    <property type="match status" value="1"/>
</dbReference>
<dbReference type="SUPFAM" id="SSF55874">
    <property type="entry name" value="ATPase domain of HSP90 chaperone/DNA topoisomerase II/histidine kinase"/>
    <property type="match status" value="1"/>
</dbReference>
<dbReference type="FunFam" id="3.30.450.20:FF:000099">
    <property type="entry name" value="Sensory box sensor histidine kinase"/>
    <property type="match status" value="1"/>
</dbReference>
<dbReference type="CDD" id="cd00130">
    <property type="entry name" value="PAS"/>
    <property type="match status" value="1"/>
</dbReference>
<evidence type="ECO:0000313" key="9">
    <source>
        <dbReference type="EMBL" id="MBT1707932.1"/>
    </source>
</evidence>
<dbReference type="Pfam" id="PF00512">
    <property type="entry name" value="HisKA"/>
    <property type="match status" value="1"/>
</dbReference>
<dbReference type="EC" id="2.7.13.3" evidence="2"/>
<dbReference type="Gene3D" id="3.30.450.20">
    <property type="entry name" value="PAS domain"/>
    <property type="match status" value="2"/>
</dbReference>
<evidence type="ECO:0000256" key="4">
    <source>
        <dbReference type="ARBA" id="ARBA00022679"/>
    </source>
</evidence>
<comment type="caution">
    <text evidence="9">The sequence shown here is derived from an EMBL/GenBank/DDBJ whole genome shotgun (WGS) entry which is preliminary data.</text>
</comment>
<protein>
    <recommendedName>
        <fullName evidence="2">histidine kinase</fullName>
        <ecNumber evidence="2">2.7.13.3</ecNumber>
    </recommendedName>
</protein>
<proteinExistence type="predicted"/>
<accession>A0AAP2DXK3</accession>
<dbReference type="PANTHER" id="PTHR43304">
    <property type="entry name" value="PHYTOCHROME-LIKE PROTEIN CPH1"/>
    <property type="match status" value="1"/>
</dbReference>
<dbReference type="Proteomes" id="UP001319080">
    <property type="component" value="Unassembled WGS sequence"/>
</dbReference>
<evidence type="ECO:0000259" key="6">
    <source>
        <dbReference type="PROSITE" id="PS50109"/>
    </source>
</evidence>
<dbReference type="InterPro" id="IPR003594">
    <property type="entry name" value="HATPase_dom"/>
</dbReference>
<dbReference type="AlphaFoldDB" id="A0AAP2DXK3"/>
<dbReference type="SUPFAM" id="SSF55785">
    <property type="entry name" value="PYP-like sensor domain (PAS domain)"/>
    <property type="match status" value="2"/>
</dbReference>
<evidence type="ECO:0000256" key="3">
    <source>
        <dbReference type="ARBA" id="ARBA00022553"/>
    </source>
</evidence>
<dbReference type="EMBL" id="JAHESE010000004">
    <property type="protein sequence ID" value="MBT1707932.1"/>
    <property type="molecule type" value="Genomic_DNA"/>
</dbReference>
<evidence type="ECO:0000259" key="7">
    <source>
        <dbReference type="PROSITE" id="PS50112"/>
    </source>
</evidence>
<dbReference type="SUPFAM" id="SSF47384">
    <property type="entry name" value="Homodimeric domain of signal transducing histidine kinase"/>
    <property type="match status" value="1"/>
</dbReference>
<evidence type="ECO:0000256" key="5">
    <source>
        <dbReference type="ARBA" id="ARBA00022777"/>
    </source>
</evidence>
<dbReference type="SMART" id="SM00388">
    <property type="entry name" value="HisKA"/>
    <property type="match status" value="1"/>
</dbReference>
<keyword evidence="3" id="KW-0597">Phosphoprotein</keyword>